<evidence type="ECO:0008006" key="5">
    <source>
        <dbReference type="Google" id="ProtNLM"/>
    </source>
</evidence>
<dbReference type="AlphaFoldDB" id="H3H9V1"/>
<dbReference type="VEuPathDB" id="FungiDB:KRP23_4261"/>
<dbReference type="HOGENOM" id="CLU_080034_0_0_1"/>
<proteinExistence type="predicted"/>
<organism evidence="3 4">
    <name type="scientific">Phytophthora ramorum</name>
    <name type="common">Sudden oak death agent</name>
    <dbReference type="NCBI Taxonomy" id="164328"/>
    <lineage>
        <taxon>Eukaryota</taxon>
        <taxon>Sar</taxon>
        <taxon>Stramenopiles</taxon>
        <taxon>Oomycota</taxon>
        <taxon>Peronosporomycetes</taxon>
        <taxon>Peronosporales</taxon>
        <taxon>Peronosporaceae</taxon>
        <taxon>Phytophthora</taxon>
    </lineage>
</organism>
<dbReference type="PANTHER" id="PTHR37558:SF1">
    <property type="entry name" value="HTH CENPB-TYPE DOMAIN-CONTAINING PROTEIN"/>
    <property type="match status" value="1"/>
</dbReference>
<keyword evidence="1" id="KW-0175">Coiled coil</keyword>
<name>H3H9V1_PHYRM</name>
<dbReference type="PANTHER" id="PTHR37558">
    <property type="entry name" value="HTH CENPB-TYPE DOMAIN-CONTAINING PROTEIN"/>
    <property type="match status" value="1"/>
</dbReference>
<evidence type="ECO:0000256" key="2">
    <source>
        <dbReference type="SAM" id="MobiDB-lite"/>
    </source>
</evidence>
<evidence type="ECO:0000256" key="1">
    <source>
        <dbReference type="SAM" id="Coils"/>
    </source>
</evidence>
<protein>
    <recommendedName>
        <fullName evidence="5">Myb-like domain-containing protein</fullName>
    </recommendedName>
</protein>
<reference evidence="4" key="1">
    <citation type="journal article" date="2006" name="Science">
        <title>Phytophthora genome sequences uncover evolutionary origins and mechanisms of pathogenesis.</title>
        <authorList>
            <person name="Tyler B.M."/>
            <person name="Tripathy S."/>
            <person name="Zhang X."/>
            <person name="Dehal P."/>
            <person name="Jiang R.H."/>
            <person name="Aerts A."/>
            <person name="Arredondo F.D."/>
            <person name="Baxter L."/>
            <person name="Bensasson D."/>
            <person name="Beynon J.L."/>
            <person name="Chapman J."/>
            <person name="Damasceno C.M."/>
            <person name="Dorrance A.E."/>
            <person name="Dou D."/>
            <person name="Dickerman A.W."/>
            <person name="Dubchak I.L."/>
            <person name="Garbelotto M."/>
            <person name="Gijzen M."/>
            <person name="Gordon S.G."/>
            <person name="Govers F."/>
            <person name="Grunwald N.J."/>
            <person name="Huang W."/>
            <person name="Ivors K.L."/>
            <person name="Jones R.W."/>
            <person name="Kamoun S."/>
            <person name="Krampis K."/>
            <person name="Lamour K.H."/>
            <person name="Lee M.K."/>
            <person name="McDonald W.H."/>
            <person name="Medina M."/>
            <person name="Meijer H.J."/>
            <person name="Nordberg E.K."/>
            <person name="Maclean D.J."/>
            <person name="Ospina-Giraldo M.D."/>
            <person name="Morris P.F."/>
            <person name="Phuntumart V."/>
            <person name="Putnam N.H."/>
            <person name="Rash S."/>
            <person name="Rose J.K."/>
            <person name="Sakihama Y."/>
            <person name="Salamov A.A."/>
            <person name="Savidor A."/>
            <person name="Scheuring C.F."/>
            <person name="Smith B.M."/>
            <person name="Sobral B.W."/>
            <person name="Terry A."/>
            <person name="Torto-Alalibo T.A."/>
            <person name="Win J."/>
            <person name="Xu Z."/>
            <person name="Zhang H."/>
            <person name="Grigoriev I.V."/>
            <person name="Rokhsar D.S."/>
            <person name="Boore J.L."/>
        </authorList>
    </citation>
    <scope>NUCLEOTIDE SEQUENCE [LARGE SCALE GENOMIC DNA]</scope>
    <source>
        <strain evidence="4">Pr102</strain>
    </source>
</reference>
<dbReference type="InParanoid" id="H3H9V1"/>
<evidence type="ECO:0000313" key="3">
    <source>
        <dbReference type="EnsemblProtists" id="Phyra87652"/>
    </source>
</evidence>
<dbReference type="EMBL" id="DS568178">
    <property type="status" value="NOT_ANNOTATED_CDS"/>
    <property type="molecule type" value="Genomic_DNA"/>
</dbReference>
<dbReference type="EnsemblProtists" id="Phyra87652">
    <property type="protein sequence ID" value="Phyra87652"/>
    <property type="gene ID" value="Phyra87652"/>
</dbReference>
<feature type="coiled-coil region" evidence="1">
    <location>
        <begin position="231"/>
        <end position="284"/>
    </location>
</feature>
<feature type="region of interest" description="Disordered" evidence="2">
    <location>
        <begin position="1"/>
        <end position="26"/>
    </location>
</feature>
<dbReference type="eggNOG" id="ENOG502S838">
    <property type="taxonomic scope" value="Eukaryota"/>
</dbReference>
<dbReference type="VEuPathDB" id="FungiDB:KRP22_2496"/>
<feature type="region of interest" description="Disordered" evidence="2">
    <location>
        <begin position="123"/>
        <end position="159"/>
    </location>
</feature>
<sequence>MARGSVDGDPASPSEPRVRQRFGHEEDQLLVMQVKEDAPYKARHGAIGGTWDVVAEKLNGHADFHMRPIKGTTAKARFDTLVARHRVWKEAASISGSEEPDSVYRQVMNELVAEIDARVKGAKEGEEDAVEATAEPRTRLGKRRASSDNAAAEAERREVATLHRPSMEQILNDAAESDRAPEVASPVAKEPARMQEQTPVVGDLVTVHQAMAELFKMQEAIALRPSDARIIELEKQNEARLREEGEKTKQRSLELQIEIERTKRRQLELEFEREERKKDREEQTKLIASLLQRLEPKKD</sequence>
<evidence type="ECO:0000313" key="4">
    <source>
        <dbReference type="Proteomes" id="UP000005238"/>
    </source>
</evidence>
<keyword evidence="4" id="KW-1185">Reference proteome</keyword>
<dbReference type="Proteomes" id="UP000005238">
    <property type="component" value="Unassembled WGS sequence"/>
</dbReference>
<dbReference type="OMA" id="NQHPDFH"/>
<reference evidence="3" key="2">
    <citation type="submission" date="2015-06" db="UniProtKB">
        <authorList>
            <consortium name="EnsemblProtists"/>
        </authorList>
    </citation>
    <scope>IDENTIFICATION</scope>
    <source>
        <strain evidence="3">Pr102</strain>
    </source>
</reference>
<accession>H3H9V1</accession>
<dbReference type="OrthoDB" id="163248at2759"/>
<feature type="compositionally biased region" description="Basic and acidic residues" evidence="2">
    <location>
        <begin position="16"/>
        <end position="26"/>
    </location>
</feature>